<evidence type="ECO:0000313" key="10">
    <source>
        <dbReference type="Proteomes" id="UP000469558"/>
    </source>
</evidence>
<dbReference type="Pfam" id="PF16073">
    <property type="entry name" value="SAT"/>
    <property type="match status" value="1"/>
</dbReference>
<feature type="domain" description="PKS/mFAS DH" evidence="8">
    <location>
        <begin position="1295"/>
        <end position="1603"/>
    </location>
</feature>
<dbReference type="CDD" id="cd00833">
    <property type="entry name" value="PKS"/>
    <property type="match status" value="1"/>
</dbReference>
<comment type="caution">
    <text evidence="9">The sequence shown here is derived from an EMBL/GenBank/DDBJ whole genome shotgun (WGS) entry which is preliminary data.</text>
</comment>
<dbReference type="InterPro" id="IPR014043">
    <property type="entry name" value="Acyl_transferase_dom"/>
</dbReference>
<dbReference type="NCBIfam" id="TIGR04532">
    <property type="entry name" value="PT_fungal_PKS"/>
    <property type="match status" value="1"/>
</dbReference>
<evidence type="ECO:0000259" key="8">
    <source>
        <dbReference type="PROSITE" id="PS52019"/>
    </source>
</evidence>
<dbReference type="Gene3D" id="3.40.50.1820">
    <property type="entry name" value="alpha/beta hydrolase"/>
    <property type="match status" value="1"/>
</dbReference>
<evidence type="ECO:0000256" key="3">
    <source>
        <dbReference type="ARBA" id="ARBA00022679"/>
    </source>
</evidence>
<dbReference type="Pfam" id="PF00975">
    <property type="entry name" value="Thioesterase"/>
    <property type="match status" value="1"/>
</dbReference>
<evidence type="ECO:0000256" key="2">
    <source>
        <dbReference type="ARBA" id="ARBA00022553"/>
    </source>
</evidence>
<dbReference type="GO" id="GO:0044550">
    <property type="term" value="P:secondary metabolite biosynthetic process"/>
    <property type="evidence" value="ECO:0007669"/>
    <property type="project" value="TreeGrafter"/>
</dbReference>
<evidence type="ECO:0000259" key="6">
    <source>
        <dbReference type="PROSITE" id="PS50075"/>
    </source>
</evidence>
<feature type="active site" description="Proton acceptor; for dehydratase activity" evidence="4">
    <location>
        <position position="1327"/>
    </location>
</feature>
<feature type="region of interest" description="C-terminal hotdog fold" evidence="4">
    <location>
        <begin position="1454"/>
        <end position="1603"/>
    </location>
</feature>
<name>A0A8T9CDS6_9HELO</name>
<dbReference type="SUPFAM" id="SSF55048">
    <property type="entry name" value="Probable ACP-binding domain of malonyl-CoA ACP transacylase"/>
    <property type="match status" value="1"/>
</dbReference>
<dbReference type="InterPro" id="IPR032088">
    <property type="entry name" value="SAT"/>
</dbReference>
<dbReference type="Gene3D" id="3.30.70.3290">
    <property type="match status" value="1"/>
</dbReference>
<protein>
    <submittedName>
        <fullName evidence="9">Non-reducing polyketide synthase</fullName>
    </submittedName>
</protein>
<dbReference type="InterPro" id="IPR001031">
    <property type="entry name" value="Thioesterase"/>
</dbReference>
<organism evidence="9 10">
    <name type="scientific">Lachnellula suecica</name>
    <dbReference type="NCBI Taxonomy" id="602035"/>
    <lineage>
        <taxon>Eukaryota</taxon>
        <taxon>Fungi</taxon>
        <taxon>Dikarya</taxon>
        <taxon>Ascomycota</taxon>
        <taxon>Pezizomycotina</taxon>
        <taxon>Leotiomycetes</taxon>
        <taxon>Helotiales</taxon>
        <taxon>Lachnaceae</taxon>
        <taxon>Lachnellula</taxon>
    </lineage>
</organism>
<evidence type="ECO:0000259" key="7">
    <source>
        <dbReference type="PROSITE" id="PS52004"/>
    </source>
</evidence>
<dbReference type="Pfam" id="PF22621">
    <property type="entry name" value="CurL-like_PKS_C"/>
    <property type="match status" value="1"/>
</dbReference>
<dbReference type="InterPro" id="IPR018201">
    <property type="entry name" value="Ketoacyl_synth_AS"/>
</dbReference>
<keyword evidence="1" id="KW-0596">Phosphopantetheine</keyword>
<dbReference type="InterPro" id="IPR036736">
    <property type="entry name" value="ACP-like_sf"/>
</dbReference>
<dbReference type="InterPro" id="IPR016036">
    <property type="entry name" value="Malonyl_transacylase_ACP-bd"/>
</dbReference>
<dbReference type="GO" id="GO:0006633">
    <property type="term" value="P:fatty acid biosynthetic process"/>
    <property type="evidence" value="ECO:0007669"/>
    <property type="project" value="InterPro"/>
</dbReference>
<sequence length="2081" mass="225375">MDGKITLYLFGDQSEDIAEGLRSLICSVRDPILDAFLTKSYEAIRSEFQRIPWSKSKSTPKFASLLDLLALQKGGFRSVPLSHALTMTYQIGLFIRQCHISGAYPHPTDSYLVGICTGTLAAAAISCSQSLSDLLPAAISVISIAFRAGLLASDVGARVVPSTENTEASWGMIYPGLSLEKANAAIKVFSESQCLPLASRPYVSSSSNRGVTVSGPPRSLLAFQSHEGVSKFKAIKLSLNAPYHAAHLYSHQDIESVLDIDPVSLGREKSTSIPILSISTGEIVQAHGLRSLLQNALSEIFLRPMQWDLMADSLGSVLKATESTKTLIIPISTEAGPGLKAVLKMKGNTNIEVADHPLKLTKGEEKDITFSATGGNSARSKIAIIGMSGRFPKASDAAAFWDIIYKGLDVHEVVPPLRWDARTHVDTSGTRKNTSATPYGCWLEDPGLFDARFFGMSPREAFQVDPAQRLALMTAYEALEQAGIVPDNTPSTRKDRVGVFFGVTSNDWMETNSAQDIDTYFIPGGNRAFIPGRINYCFKFSGPSYSVDTACSSSLAAIHVACNSLWQGDVDTAIAGGTNVLTNPDFTSGLDRGHFLSRTGNCKTFDDSADGYCRGEGVGTVILKRLEDAIADNDPIQGVILNVSTNHSADSDSITRPNIGAQKEMFQKVLSGTKLSDVSYVEMHGTGTQTGDAAEMSSVLECFAPKASQRPGNQVLYLGSAKANVGHGEAAAGVTSLAKVLLMMRHDIIPPHCGIKTSINRKFPEDLMARGVRIADKPVKWEHTQGKPRRALVNNFSAAGGNTALLLEDAPRTEPGSKIDPRTTHLVTASAKTASALKANAQALLLFLRPGRSVPLALPSLSYTTTARRIHHPHRISVTGSSVEDIIANLAKAIDSDVGKTRPVSRPSVVFTFTGQGSSYFGMGKDLFESISSFRTDISRYDQLGQAEGFPAIIPVICGEEGSRLLDQSPVAIQLALTCLQMALVKLWASWGINPNSVMGHSLGHYAALNAAGVLSEADTIYLVGVRARELEKSCSPDTHLMLAVKASLTTLAPFLKDQEVEVACCNGSSDYVLSGARENIEDLSKLLASEKIISTTLKTPYAFHSSQVDCILEDFKLAARGVTFHAPAIPVICPLSGAVIRLPGFFGPQHLADHCRKPVNIVGALSAATKDGVVRDNSIFLEIGPHPTVSRMVKSVLNNRSSTVSSLSRDIASWKSLTETLSTFYLAGAEINWKEFHRDFASCCEVIDLPAYNWDLKDYWIKYINDWSLRKGDALPLFDAAESERLRILSTTIHRVVSEEVGVKSGSMTVESDIHRADLYPLVQGHKVNGIPLCTPSVYADIGLSVGRYLRNKYQPAMEEQQIDIANMSIEKALIAQPQGPQLLHTTVDVDWQKKSASCHFSSVDKNGKIIVAHASCTILFTFPPDPQWLEKCGAECQLQISRLETGLTTDASYKFNKSMIYRMVDTLAEFDPEYRALTEVVLDSEALEAASKIDMNAVKHTSSITFHTHPAYIDSFSQAAGFVMNANDKSDPSREVFVNHGWGSFQLFEPLDPDKIYRSHVKMIRGQGSIWEGTLIILDGERPIGKFEQIQLQGVPKRLLHSILQTASRQQSSVKTPQSSKISPANAGITIVSSASLVPGIHVAREVVPPSIDTTQVPFESSIDLVSKIVADKQTKILEIVSEETGIDIHELNDETSFAAIGVDSLLSLIIASRLKEDLDFETESGISIFDQFSTVGELKQGLAQSMGISETQSSSPSSTDTDGETQATTPSPTTVETQSKLPVLSQESLTKVFLPPDEVHSSFRGHVRPPSSVVLQRASSESTRKLFLFPDGSGSASSYANIPRISKDLTVVALVCPYMRDPEEMKCSFDDLVTGYLGEIKKRQPAGPYNLGGWSAGGVFAYRATQRLISEGEVVESLVLIDSPVPKGMDRLPQAFYDHCSAVGIFGQIGSNAGKEKMPPPKWLVPHFNATIDMLHEYWAEPLPIGLAPKTSIIWASQCALDGVKHPKLPPSPEDNEGMKFLTEKRNDFTAGGWADLFPGSSVVVQVAEEADHFSMMNGEHAVELAGFLCAATSISSP</sequence>
<dbReference type="InterPro" id="IPR050091">
    <property type="entry name" value="PKS_NRPS_Biosynth_Enz"/>
</dbReference>
<feature type="active site" description="Proton donor; for dehydratase activity" evidence="4">
    <location>
        <position position="1516"/>
    </location>
</feature>
<feature type="compositionally biased region" description="Low complexity" evidence="5">
    <location>
        <begin position="1752"/>
        <end position="1763"/>
    </location>
</feature>
<evidence type="ECO:0000256" key="1">
    <source>
        <dbReference type="ARBA" id="ARBA00022450"/>
    </source>
</evidence>
<evidence type="ECO:0000313" key="9">
    <source>
        <dbReference type="EMBL" id="TVY82050.1"/>
    </source>
</evidence>
<proteinExistence type="predicted"/>
<dbReference type="EMBL" id="QGMK01000380">
    <property type="protein sequence ID" value="TVY82050.1"/>
    <property type="molecule type" value="Genomic_DNA"/>
</dbReference>
<dbReference type="InterPro" id="IPR049900">
    <property type="entry name" value="PKS_mFAS_DH"/>
</dbReference>
<dbReference type="Pfam" id="PF00550">
    <property type="entry name" value="PP-binding"/>
    <property type="match status" value="1"/>
</dbReference>
<dbReference type="PROSITE" id="PS52019">
    <property type="entry name" value="PKS_MFAS_DH"/>
    <property type="match status" value="1"/>
</dbReference>
<gene>
    <name evidence="9" type="primary">pks27</name>
    <name evidence="9" type="ORF">LSUE1_G002177</name>
</gene>
<dbReference type="SUPFAM" id="SSF47336">
    <property type="entry name" value="ACP-like"/>
    <property type="match status" value="1"/>
</dbReference>
<dbReference type="SUPFAM" id="SSF53901">
    <property type="entry name" value="Thiolase-like"/>
    <property type="match status" value="1"/>
</dbReference>
<accession>A0A8T9CDS6</accession>
<dbReference type="Gene3D" id="1.10.1200.10">
    <property type="entry name" value="ACP-like"/>
    <property type="match status" value="1"/>
</dbReference>
<dbReference type="InterPro" id="IPR001227">
    <property type="entry name" value="Ac_transferase_dom_sf"/>
</dbReference>
<dbReference type="InterPro" id="IPR030918">
    <property type="entry name" value="PT_fungal_PKS"/>
</dbReference>
<reference evidence="9 10" key="1">
    <citation type="submission" date="2018-05" db="EMBL/GenBank/DDBJ databases">
        <title>Genome sequencing and assembly of the regulated plant pathogen Lachnellula willkommii and related sister species for the development of diagnostic species identification markers.</title>
        <authorList>
            <person name="Giroux E."/>
            <person name="Bilodeau G."/>
        </authorList>
    </citation>
    <scope>NUCLEOTIDE SEQUENCE [LARGE SCALE GENOMIC DNA]</scope>
    <source>
        <strain evidence="9 10">CBS 268.59</strain>
    </source>
</reference>
<dbReference type="InterPro" id="IPR020841">
    <property type="entry name" value="PKS_Beta-ketoAc_synthase_dom"/>
</dbReference>
<dbReference type="PANTHER" id="PTHR43775">
    <property type="entry name" value="FATTY ACID SYNTHASE"/>
    <property type="match status" value="1"/>
</dbReference>
<dbReference type="InterPro" id="IPR016039">
    <property type="entry name" value="Thiolase-like"/>
</dbReference>
<dbReference type="OrthoDB" id="329835at2759"/>
<dbReference type="InterPro" id="IPR014031">
    <property type="entry name" value="Ketoacyl_synth_C"/>
</dbReference>
<dbReference type="PROSITE" id="PS00606">
    <property type="entry name" value="KS3_1"/>
    <property type="match status" value="1"/>
</dbReference>
<dbReference type="Pfam" id="PF00109">
    <property type="entry name" value="ketoacyl-synt"/>
    <property type="match status" value="1"/>
</dbReference>
<dbReference type="Gene3D" id="3.10.129.110">
    <property type="entry name" value="Polyketide synthase dehydratase"/>
    <property type="match status" value="1"/>
</dbReference>
<dbReference type="GO" id="GO:0004315">
    <property type="term" value="F:3-oxoacyl-[acyl-carrier-protein] synthase activity"/>
    <property type="evidence" value="ECO:0007669"/>
    <property type="project" value="InterPro"/>
</dbReference>
<dbReference type="Gene3D" id="3.40.47.10">
    <property type="match status" value="1"/>
</dbReference>
<dbReference type="Pfam" id="PF00698">
    <property type="entry name" value="Acyl_transf_1"/>
    <property type="match status" value="1"/>
</dbReference>
<dbReference type="PANTHER" id="PTHR43775:SF40">
    <property type="entry name" value="NORSOLORINIC ACID SYNTHASE STCA"/>
    <property type="match status" value="1"/>
</dbReference>
<dbReference type="PROSITE" id="PS50075">
    <property type="entry name" value="CARRIER"/>
    <property type="match status" value="1"/>
</dbReference>
<feature type="domain" description="Carrier" evidence="6">
    <location>
        <begin position="1670"/>
        <end position="1749"/>
    </location>
</feature>
<evidence type="ECO:0000256" key="4">
    <source>
        <dbReference type="PROSITE-ProRule" id="PRU01363"/>
    </source>
</evidence>
<dbReference type="SMART" id="SM00827">
    <property type="entry name" value="PKS_AT"/>
    <property type="match status" value="1"/>
</dbReference>
<dbReference type="InterPro" id="IPR029058">
    <property type="entry name" value="AB_hydrolase_fold"/>
</dbReference>
<keyword evidence="3" id="KW-0808">Transferase</keyword>
<dbReference type="Pfam" id="PF02801">
    <property type="entry name" value="Ketoacyl-synt_C"/>
    <property type="match status" value="1"/>
</dbReference>
<keyword evidence="2" id="KW-0597">Phosphoprotein</keyword>
<dbReference type="InterPro" id="IPR016035">
    <property type="entry name" value="Acyl_Trfase/lysoPLipase"/>
</dbReference>
<dbReference type="SMART" id="SM00825">
    <property type="entry name" value="PKS_KS"/>
    <property type="match status" value="1"/>
</dbReference>
<feature type="region of interest" description="N-terminal hotdog fold" evidence="4">
    <location>
        <begin position="1295"/>
        <end position="1427"/>
    </location>
</feature>
<dbReference type="InterPro" id="IPR009081">
    <property type="entry name" value="PP-bd_ACP"/>
</dbReference>
<dbReference type="SUPFAM" id="SSF52151">
    <property type="entry name" value="FabD/lysophospholipase-like"/>
    <property type="match status" value="1"/>
</dbReference>
<dbReference type="FunFam" id="3.40.50.1820:FF:000116">
    <property type="entry name" value="Sterigmatocystin biosynthesis polyketide synthase"/>
    <property type="match status" value="1"/>
</dbReference>
<evidence type="ECO:0000256" key="5">
    <source>
        <dbReference type="SAM" id="MobiDB-lite"/>
    </source>
</evidence>
<feature type="domain" description="Ketosynthase family 3 (KS3)" evidence="7">
    <location>
        <begin position="379"/>
        <end position="809"/>
    </location>
</feature>
<feature type="region of interest" description="Disordered" evidence="5">
    <location>
        <begin position="1746"/>
        <end position="1784"/>
    </location>
</feature>
<dbReference type="SUPFAM" id="SSF53474">
    <property type="entry name" value="alpha/beta-Hydrolases"/>
    <property type="match status" value="1"/>
</dbReference>
<dbReference type="PROSITE" id="PS52004">
    <property type="entry name" value="KS3_2"/>
    <property type="match status" value="1"/>
</dbReference>
<dbReference type="FunFam" id="3.10.129.110:FF:000001">
    <property type="entry name" value="Sterigmatocystin biosynthesis polyketide synthase"/>
    <property type="match status" value="1"/>
</dbReference>
<dbReference type="InterPro" id="IPR014030">
    <property type="entry name" value="Ketoacyl_synth_N"/>
</dbReference>
<dbReference type="GO" id="GO:0004312">
    <property type="term" value="F:fatty acid synthase activity"/>
    <property type="evidence" value="ECO:0007669"/>
    <property type="project" value="TreeGrafter"/>
</dbReference>
<dbReference type="InterPro" id="IPR042104">
    <property type="entry name" value="PKS_dehydratase_sf"/>
</dbReference>
<dbReference type="Proteomes" id="UP000469558">
    <property type="component" value="Unassembled WGS sequence"/>
</dbReference>
<dbReference type="Gene3D" id="3.40.366.10">
    <property type="entry name" value="Malonyl-Coenzyme A Acyl Carrier Protein, domain 2"/>
    <property type="match status" value="2"/>
</dbReference>
<keyword evidence="10" id="KW-1185">Reference proteome</keyword>
<feature type="compositionally biased region" description="Polar residues" evidence="5">
    <location>
        <begin position="1769"/>
        <end position="1784"/>
    </location>
</feature>